<evidence type="ECO:0000313" key="1">
    <source>
        <dbReference type="EMBL" id="MBC3874023.1"/>
    </source>
</evidence>
<protein>
    <submittedName>
        <fullName evidence="1">Uncharacterized protein</fullName>
    </submittedName>
</protein>
<proteinExistence type="predicted"/>
<dbReference type="Gene3D" id="3.30.70.240">
    <property type="match status" value="1"/>
</dbReference>
<comment type="caution">
    <text evidence="1">The sequence shown here is derived from an EMBL/GenBank/DDBJ whole genome shotgun (WGS) entry which is preliminary data.</text>
</comment>
<sequence length="125" mass="13705">MAFRHTLQHSSRQRISNIVCLFLLLTAIEHLLAQGRGKSVYSEYGRRIELKLQLSTEDLARLAAFRQPAENLQALGPSQVLNVTTENWIGEKLNASKDGGPYTVVVTIAGKAKANGDAVTLWNSG</sequence>
<accession>A0ABR6YBK2</accession>
<reference evidence="1 2" key="1">
    <citation type="submission" date="2020-08" db="EMBL/GenBank/DDBJ databases">
        <title>Novel species isolated from subtropical streams in China.</title>
        <authorList>
            <person name="Lu H."/>
        </authorList>
    </citation>
    <scope>NUCLEOTIDE SEQUENCE [LARGE SCALE GENOMIC DNA]</scope>
    <source>
        <strain evidence="1 2">LX15W</strain>
    </source>
</reference>
<dbReference type="RefSeq" id="WP_186942061.1">
    <property type="nucleotide sequence ID" value="NZ_JACOGA010000009.1"/>
</dbReference>
<dbReference type="EMBL" id="JACOGA010000009">
    <property type="protein sequence ID" value="MBC3874023.1"/>
    <property type="molecule type" value="Genomic_DNA"/>
</dbReference>
<name>A0ABR6YBK2_9BURK</name>
<gene>
    <name evidence="1" type="ORF">H8K55_10500</name>
</gene>
<keyword evidence="2" id="KW-1185">Reference proteome</keyword>
<dbReference type="Proteomes" id="UP000624279">
    <property type="component" value="Unassembled WGS sequence"/>
</dbReference>
<evidence type="ECO:0000313" key="2">
    <source>
        <dbReference type="Proteomes" id="UP000624279"/>
    </source>
</evidence>
<organism evidence="1 2">
    <name type="scientific">Undibacterium flavidum</name>
    <dbReference type="NCBI Taxonomy" id="2762297"/>
    <lineage>
        <taxon>Bacteria</taxon>
        <taxon>Pseudomonadati</taxon>
        <taxon>Pseudomonadota</taxon>
        <taxon>Betaproteobacteria</taxon>
        <taxon>Burkholderiales</taxon>
        <taxon>Oxalobacteraceae</taxon>
        <taxon>Undibacterium</taxon>
    </lineage>
</organism>